<name>A0A0C3G8M4_OIDMZ</name>
<evidence type="ECO:0000313" key="3">
    <source>
        <dbReference type="Proteomes" id="UP000054321"/>
    </source>
</evidence>
<proteinExistence type="predicted"/>
<accession>A0A0C3G8M4</accession>
<feature type="compositionally biased region" description="Polar residues" evidence="1">
    <location>
        <begin position="27"/>
        <end position="43"/>
    </location>
</feature>
<dbReference type="Proteomes" id="UP000054321">
    <property type="component" value="Unassembled WGS sequence"/>
</dbReference>
<reference evidence="3" key="2">
    <citation type="submission" date="2015-01" db="EMBL/GenBank/DDBJ databases">
        <title>Evolutionary Origins and Diversification of the Mycorrhizal Mutualists.</title>
        <authorList>
            <consortium name="DOE Joint Genome Institute"/>
            <consortium name="Mycorrhizal Genomics Consortium"/>
            <person name="Kohler A."/>
            <person name="Kuo A."/>
            <person name="Nagy L.G."/>
            <person name="Floudas D."/>
            <person name="Copeland A."/>
            <person name="Barry K.W."/>
            <person name="Cichocki N."/>
            <person name="Veneault-Fourrey C."/>
            <person name="LaButti K."/>
            <person name="Lindquist E.A."/>
            <person name="Lipzen A."/>
            <person name="Lundell T."/>
            <person name="Morin E."/>
            <person name="Murat C."/>
            <person name="Riley R."/>
            <person name="Ohm R."/>
            <person name="Sun H."/>
            <person name="Tunlid A."/>
            <person name="Henrissat B."/>
            <person name="Grigoriev I.V."/>
            <person name="Hibbett D.S."/>
            <person name="Martin F."/>
        </authorList>
    </citation>
    <scope>NUCLEOTIDE SEQUENCE [LARGE SCALE GENOMIC DNA]</scope>
    <source>
        <strain evidence="3">Zn</strain>
    </source>
</reference>
<feature type="region of interest" description="Disordered" evidence="1">
    <location>
        <begin position="27"/>
        <end position="46"/>
    </location>
</feature>
<reference evidence="2 3" key="1">
    <citation type="submission" date="2014-04" db="EMBL/GenBank/DDBJ databases">
        <authorList>
            <consortium name="DOE Joint Genome Institute"/>
            <person name="Kuo A."/>
            <person name="Martino E."/>
            <person name="Perotto S."/>
            <person name="Kohler A."/>
            <person name="Nagy L.G."/>
            <person name="Floudas D."/>
            <person name="Copeland A."/>
            <person name="Barry K.W."/>
            <person name="Cichocki N."/>
            <person name="Veneault-Fourrey C."/>
            <person name="LaButti K."/>
            <person name="Lindquist E.A."/>
            <person name="Lipzen A."/>
            <person name="Lundell T."/>
            <person name="Morin E."/>
            <person name="Murat C."/>
            <person name="Sun H."/>
            <person name="Tunlid A."/>
            <person name="Henrissat B."/>
            <person name="Grigoriev I.V."/>
            <person name="Hibbett D.S."/>
            <person name="Martin F."/>
            <person name="Nordberg H.P."/>
            <person name="Cantor M.N."/>
            <person name="Hua S.X."/>
        </authorList>
    </citation>
    <scope>NUCLEOTIDE SEQUENCE [LARGE SCALE GENOMIC DNA]</scope>
    <source>
        <strain evidence="2 3">Zn</strain>
    </source>
</reference>
<protein>
    <submittedName>
        <fullName evidence="2">Uncharacterized protein</fullName>
    </submittedName>
</protein>
<dbReference type="EMBL" id="KN832918">
    <property type="protein sequence ID" value="KIM92565.1"/>
    <property type="molecule type" value="Genomic_DNA"/>
</dbReference>
<keyword evidence="3" id="KW-1185">Reference proteome</keyword>
<dbReference type="HOGENOM" id="CLU_1644217_0_0_1"/>
<organism evidence="2 3">
    <name type="scientific">Oidiodendron maius (strain Zn)</name>
    <dbReference type="NCBI Taxonomy" id="913774"/>
    <lineage>
        <taxon>Eukaryota</taxon>
        <taxon>Fungi</taxon>
        <taxon>Dikarya</taxon>
        <taxon>Ascomycota</taxon>
        <taxon>Pezizomycotina</taxon>
        <taxon>Leotiomycetes</taxon>
        <taxon>Leotiomycetes incertae sedis</taxon>
        <taxon>Myxotrichaceae</taxon>
        <taxon>Oidiodendron</taxon>
    </lineage>
</organism>
<dbReference type="OrthoDB" id="10496502at2759"/>
<dbReference type="InParanoid" id="A0A0C3G8M4"/>
<dbReference type="AlphaFoldDB" id="A0A0C3G8M4"/>
<evidence type="ECO:0000313" key="2">
    <source>
        <dbReference type="EMBL" id="KIM92565.1"/>
    </source>
</evidence>
<evidence type="ECO:0000256" key="1">
    <source>
        <dbReference type="SAM" id="MobiDB-lite"/>
    </source>
</evidence>
<sequence>MAFDLSDSEDLHKNSQPQATIQVALQRTVSRASTSNPENTTIEVDTRPIWPGRPELIYQAYLDAKEAWLAINIAVNPAQYRSKRGLTRWSKSWCRQNKKFLPYQRLDLESETLIPGDPNWSYEELYAWLNWDEKKQEEADQEAEAELIAALQVDSAEFGRV</sequence>
<gene>
    <name evidence="2" type="ORF">OIDMADRAFT_62452</name>
</gene>